<keyword evidence="3" id="KW-1185">Reference proteome</keyword>
<keyword evidence="1" id="KW-0732">Signal</keyword>
<protein>
    <submittedName>
        <fullName evidence="2">ParB/Srx family N-terminal domain-containing protein</fullName>
    </submittedName>
</protein>
<name>A0ABW1W2L4_9GAMM</name>
<dbReference type="Proteomes" id="UP001596230">
    <property type="component" value="Unassembled WGS sequence"/>
</dbReference>
<comment type="caution">
    <text evidence="2">The sequence shown here is derived from an EMBL/GenBank/DDBJ whole genome shotgun (WGS) entry which is preliminary data.</text>
</comment>
<organism evidence="2 3">
    <name type="scientific">Tatumella terrea</name>
    <dbReference type="NCBI Taxonomy" id="419007"/>
    <lineage>
        <taxon>Bacteria</taxon>
        <taxon>Pseudomonadati</taxon>
        <taxon>Pseudomonadota</taxon>
        <taxon>Gammaproteobacteria</taxon>
        <taxon>Enterobacterales</taxon>
        <taxon>Erwiniaceae</taxon>
        <taxon>Tatumella</taxon>
    </lineage>
</organism>
<gene>
    <name evidence="2" type="ORF">ACFP9W_12675</name>
</gene>
<evidence type="ECO:0000313" key="2">
    <source>
        <dbReference type="EMBL" id="MFC6378908.1"/>
    </source>
</evidence>
<dbReference type="RefSeq" id="WP_343866830.1">
    <property type="nucleotide sequence ID" value="NZ_BAAAFX010000002.1"/>
</dbReference>
<proteinExistence type="predicted"/>
<feature type="signal peptide" evidence="1">
    <location>
        <begin position="1"/>
        <end position="23"/>
    </location>
</feature>
<evidence type="ECO:0000256" key="1">
    <source>
        <dbReference type="SAM" id="SignalP"/>
    </source>
</evidence>
<dbReference type="SUPFAM" id="SSF110849">
    <property type="entry name" value="ParB/Sulfiredoxin"/>
    <property type="match status" value="1"/>
</dbReference>
<dbReference type="CDD" id="cd16390">
    <property type="entry name" value="ParB_N_Srx_like"/>
    <property type="match status" value="1"/>
</dbReference>
<accession>A0ABW1W2L4</accession>
<reference evidence="3" key="1">
    <citation type="journal article" date="2019" name="Int. J. Syst. Evol. Microbiol.">
        <title>The Global Catalogue of Microorganisms (GCM) 10K type strain sequencing project: providing services to taxonomists for standard genome sequencing and annotation.</title>
        <authorList>
            <consortium name="The Broad Institute Genomics Platform"/>
            <consortium name="The Broad Institute Genome Sequencing Center for Infectious Disease"/>
            <person name="Wu L."/>
            <person name="Ma J."/>
        </authorList>
    </citation>
    <scope>NUCLEOTIDE SEQUENCE [LARGE SCALE GENOMIC DNA]</scope>
    <source>
        <strain evidence="3">CGMCC 1.18518</strain>
    </source>
</reference>
<evidence type="ECO:0000313" key="3">
    <source>
        <dbReference type="Proteomes" id="UP001596230"/>
    </source>
</evidence>
<dbReference type="InterPro" id="IPR014956">
    <property type="entry name" value="ParBc_2"/>
</dbReference>
<feature type="chain" id="PRO_5046046537" evidence="1">
    <location>
        <begin position="24"/>
        <end position="303"/>
    </location>
</feature>
<sequence>MNRVIFVCLSGLLTSVLSVQSMAAGNTIKQLPVNEIHPTQPAVGYDEIHYKIAVDKADPGRLFTEFCENNGAGRVSQYNAHSAITRPDSFTCQSPYGTHPDAVKSAVIAPDHQIYLTDGHHTISIFRDIAGDKNFTFSVRITNDLSQLPDMAAFWQWMEQHNQAWLNDPAGKPVKPADLPAQVGMKFMADDTYRSVVYFLRAVAYKKPENAPPFLEFYLGDWLRHHQPVTLGALKTKAGYAAYLARAANALVNASGSEHTTASPDSPTLGQLGKLDKVNVKKLDKLSEKGGKLSVLFGEGAAS</sequence>
<dbReference type="InterPro" id="IPR036086">
    <property type="entry name" value="ParB/Sulfiredoxin_sf"/>
</dbReference>
<dbReference type="Gene3D" id="3.90.1530.10">
    <property type="entry name" value="Conserved hypothetical protein from pyrococcus furiosus pfu- 392566-001, ParB domain"/>
    <property type="match status" value="1"/>
</dbReference>
<dbReference type="Pfam" id="PF08857">
    <property type="entry name" value="ParBc_2"/>
    <property type="match status" value="1"/>
</dbReference>
<dbReference type="EMBL" id="JBHSUB010000015">
    <property type="protein sequence ID" value="MFC6378908.1"/>
    <property type="molecule type" value="Genomic_DNA"/>
</dbReference>